<keyword evidence="6" id="KW-1185">Reference proteome</keyword>
<dbReference type="PANTHER" id="PTHR43776">
    <property type="entry name" value="TRANSPORT ATP-BINDING PROTEIN"/>
    <property type="match status" value="1"/>
</dbReference>
<dbReference type="RefSeq" id="WP_218282151.1">
    <property type="nucleotide sequence ID" value="NZ_CP078093.1"/>
</dbReference>
<dbReference type="InterPro" id="IPR050319">
    <property type="entry name" value="ABC_transp_ATP-bind"/>
</dbReference>
<sequence>MSQEWLVQVKNLCKYYPVFKKKFWEKKTYVKAVDNVSFSIRRGETFGLVGESGCGKSTTAFMINGLLQPTHGEIKFDGKDITLVKEKEIREKMQVVFQDPYASLNPKKKIGWIVEEPLLIHKKYSKKERQKKVSEMMELVGLDESFKSRYPHELSGGQRQRIGIARALMLSPQFIIADEPVSALDVSVQAQILNLLKELQSKLRLTYLFISHDLNVVHYMCDRVGVMYLGKIVEEAPVEKIYEKAMHPYTKLLLSTLSGGVDFDENQIFLKEESLLENSGEGCAFYHRCPYAMDVCKRLLPKLEQVEREHFTACHLY</sequence>
<dbReference type="CDD" id="cd03257">
    <property type="entry name" value="ABC_NikE_OppD_transporters"/>
    <property type="match status" value="1"/>
</dbReference>
<dbReference type="Proteomes" id="UP000886818">
    <property type="component" value="Chromosome"/>
</dbReference>
<accession>A0ABX8RAZ4</accession>
<evidence type="ECO:0000313" key="5">
    <source>
        <dbReference type="EMBL" id="QXM05452.1"/>
    </source>
</evidence>
<evidence type="ECO:0000256" key="3">
    <source>
        <dbReference type="ARBA" id="ARBA00022840"/>
    </source>
</evidence>
<dbReference type="PANTHER" id="PTHR43776:SF8">
    <property type="entry name" value="ABC TRANSPORTER, ATP-BINDING PROTEIN"/>
    <property type="match status" value="1"/>
</dbReference>
<name>A0ABX8RAZ4_9CLOT</name>
<keyword evidence="1" id="KW-0813">Transport</keyword>
<dbReference type="EMBL" id="CP078093">
    <property type="protein sequence ID" value="QXM05452.1"/>
    <property type="molecule type" value="Genomic_DNA"/>
</dbReference>
<dbReference type="InterPro" id="IPR003593">
    <property type="entry name" value="AAA+_ATPase"/>
</dbReference>
<dbReference type="SMART" id="SM00382">
    <property type="entry name" value="AAA"/>
    <property type="match status" value="1"/>
</dbReference>
<dbReference type="Pfam" id="PF00005">
    <property type="entry name" value="ABC_tran"/>
    <property type="match status" value="1"/>
</dbReference>
<evidence type="ECO:0000259" key="4">
    <source>
        <dbReference type="PROSITE" id="PS50893"/>
    </source>
</evidence>
<evidence type="ECO:0000313" key="6">
    <source>
        <dbReference type="Proteomes" id="UP000886818"/>
    </source>
</evidence>
<dbReference type="NCBIfam" id="TIGR01727">
    <property type="entry name" value="oligo_HPY"/>
    <property type="match status" value="1"/>
</dbReference>
<dbReference type="PROSITE" id="PS50893">
    <property type="entry name" value="ABC_TRANSPORTER_2"/>
    <property type="match status" value="1"/>
</dbReference>
<keyword evidence="3 5" id="KW-0067">ATP-binding</keyword>
<dbReference type="InterPro" id="IPR013563">
    <property type="entry name" value="Oligopep_ABC_C"/>
</dbReference>
<dbReference type="PROSITE" id="PS00211">
    <property type="entry name" value="ABC_TRANSPORTER_1"/>
    <property type="match status" value="1"/>
</dbReference>
<protein>
    <submittedName>
        <fullName evidence="5">ATP-binding cassette domain-containing protein</fullName>
    </submittedName>
</protein>
<evidence type="ECO:0000256" key="1">
    <source>
        <dbReference type="ARBA" id="ARBA00022448"/>
    </source>
</evidence>
<dbReference type="InterPro" id="IPR003439">
    <property type="entry name" value="ABC_transporter-like_ATP-bd"/>
</dbReference>
<dbReference type="GO" id="GO:0005524">
    <property type="term" value="F:ATP binding"/>
    <property type="evidence" value="ECO:0007669"/>
    <property type="project" value="UniProtKB-KW"/>
</dbReference>
<feature type="domain" description="ABC transporter" evidence="4">
    <location>
        <begin position="7"/>
        <end position="254"/>
    </location>
</feature>
<evidence type="ECO:0000256" key="2">
    <source>
        <dbReference type="ARBA" id="ARBA00022741"/>
    </source>
</evidence>
<reference evidence="5" key="1">
    <citation type="submission" date="2021-07" db="EMBL/GenBank/DDBJ databases">
        <title>Complete genome sequence of Crassaminicella sp. 143-21, isolated from a deep-sea hydrothermal vent.</title>
        <authorList>
            <person name="Li X."/>
        </authorList>
    </citation>
    <scope>NUCLEOTIDE SEQUENCE</scope>
    <source>
        <strain evidence="5">143-21</strain>
    </source>
</reference>
<organism evidence="5 6">
    <name type="scientific">Crassaminicella indica</name>
    <dbReference type="NCBI Taxonomy" id="2855394"/>
    <lineage>
        <taxon>Bacteria</taxon>
        <taxon>Bacillati</taxon>
        <taxon>Bacillota</taxon>
        <taxon>Clostridia</taxon>
        <taxon>Eubacteriales</taxon>
        <taxon>Clostridiaceae</taxon>
        <taxon>Crassaminicella</taxon>
    </lineage>
</organism>
<keyword evidence="2" id="KW-0547">Nucleotide-binding</keyword>
<dbReference type="InterPro" id="IPR017871">
    <property type="entry name" value="ABC_transporter-like_CS"/>
</dbReference>
<proteinExistence type="predicted"/>
<gene>
    <name evidence="5" type="ORF">KVH43_08655</name>
</gene>
<dbReference type="Pfam" id="PF08352">
    <property type="entry name" value="oligo_HPY"/>
    <property type="match status" value="1"/>
</dbReference>